<protein>
    <recommendedName>
        <fullName evidence="4">Prepilin-type N-terminal cleavage/methylation domain-containing protein</fullName>
    </recommendedName>
</protein>
<dbReference type="eggNOG" id="COG4970">
    <property type="taxonomic scope" value="Bacteria"/>
</dbReference>
<dbReference type="InParanoid" id="F2LWC0"/>
<evidence type="ECO:0000313" key="2">
    <source>
        <dbReference type="EMBL" id="AEA34054.1"/>
    </source>
</evidence>
<reference evidence="2 3" key="1">
    <citation type="journal article" date="2011" name="Stand. Genomic Sci.">
        <title>Complete genome sequence of the thermophilic sulfur-reducer Hippea maritima type strain (MH(2)).</title>
        <authorList>
            <person name="Huntemann M."/>
            <person name="Lu M."/>
            <person name="Nolan M."/>
            <person name="Lapidus A."/>
            <person name="Lucas S."/>
            <person name="Hammon N."/>
            <person name="Deshpande S."/>
            <person name="Cheng J.F."/>
            <person name="Tapia R."/>
            <person name="Han C."/>
            <person name="Goodwin L."/>
            <person name="Pitluck S."/>
            <person name="Liolios K."/>
            <person name="Pagani I."/>
            <person name="Ivanova N."/>
            <person name="Ovchinikova G."/>
            <person name="Pati A."/>
            <person name="Chen A."/>
            <person name="Palaniappan K."/>
            <person name="Land M."/>
            <person name="Hauser L."/>
            <person name="Jeffries C.D."/>
            <person name="Detter J.C."/>
            <person name="Brambilla E.M."/>
            <person name="Rohde M."/>
            <person name="Spring S."/>
            <person name="Goker M."/>
            <person name="Woyke T."/>
            <person name="Bristow J."/>
            <person name="Eisen J.A."/>
            <person name="Markowitz V."/>
            <person name="Hugenholtz P."/>
            <person name="Kyrpides N.C."/>
            <person name="Klenk H.P."/>
            <person name="Mavromatis K."/>
        </authorList>
    </citation>
    <scope>NUCLEOTIDE SEQUENCE [LARGE SCALE GENOMIC DNA]</scope>
    <source>
        <strain evidence="3">ATCC 700847 / DSM 10411 / MH2</strain>
    </source>
</reference>
<dbReference type="AlphaFoldDB" id="F2LWC0"/>
<organism evidence="2 3">
    <name type="scientific">Hippea maritima (strain ATCC 700847 / DSM 10411 / MH2)</name>
    <dbReference type="NCBI Taxonomy" id="760142"/>
    <lineage>
        <taxon>Bacteria</taxon>
        <taxon>Pseudomonadati</taxon>
        <taxon>Campylobacterota</taxon>
        <taxon>Desulfurellia</taxon>
        <taxon>Desulfurellales</taxon>
        <taxon>Hippeaceae</taxon>
        <taxon>Hippea</taxon>
    </lineage>
</organism>
<proteinExistence type="predicted"/>
<dbReference type="SUPFAM" id="SSF54523">
    <property type="entry name" value="Pili subunits"/>
    <property type="match status" value="1"/>
</dbReference>
<feature type="transmembrane region" description="Helical" evidence="1">
    <location>
        <begin position="6"/>
        <end position="27"/>
    </location>
</feature>
<dbReference type="STRING" id="760142.Hipma_1088"/>
<reference evidence="3" key="2">
    <citation type="submission" date="2011-03" db="EMBL/GenBank/DDBJ databases">
        <title>The complete genome of Hippea maritima DSM 10411.</title>
        <authorList>
            <consortium name="US DOE Joint Genome Institute (JGI-PGF)"/>
            <person name="Lucas S."/>
            <person name="Copeland A."/>
            <person name="Lapidus A."/>
            <person name="Bruce D."/>
            <person name="Goodwin L."/>
            <person name="Pitluck S."/>
            <person name="Peters L."/>
            <person name="Kyrpides N."/>
            <person name="Mavromatis K."/>
            <person name="Pagani I."/>
            <person name="Ivanova N."/>
            <person name="Mikhailova N."/>
            <person name="Lu M."/>
            <person name="Detter J.C."/>
            <person name="Tapia R."/>
            <person name="Han C."/>
            <person name="Land M."/>
            <person name="Hauser L."/>
            <person name="Markowitz V."/>
            <person name="Cheng J.-F."/>
            <person name="Hugenholtz P."/>
            <person name="Woyke T."/>
            <person name="Wu D."/>
            <person name="Spring S."/>
            <person name="Schroeder M."/>
            <person name="Brambilla E."/>
            <person name="Klenk H.-P."/>
            <person name="Eisen J.A."/>
        </authorList>
    </citation>
    <scope>NUCLEOTIDE SEQUENCE [LARGE SCALE GENOMIC DNA]</scope>
    <source>
        <strain evidence="3">ATCC 700847 / DSM 10411 / MH2</strain>
    </source>
</reference>
<dbReference type="HOGENOM" id="CLU_135534_1_0_7"/>
<dbReference type="KEGG" id="hmr:Hipma_1088"/>
<keyword evidence="1" id="KW-1133">Transmembrane helix</keyword>
<dbReference type="EMBL" id="CP002606">
    <property type="protein sequence ID" value="AEA34054.1"/>
    <property type="molecule type" value="Genomic_DNA"/>
</dbReference>
<dbReference type="Gene3D" id="3.30.700.10">
    <property type="entry name" value="Glycoprotein, Type 4 Pilin"/>
    <property type="match status" value="1"/>
</dbReference>
<sequence length="145" mass="16200">MMNRYGTTLIEVLVVITIMTILLAIAIPNYNKWHKRYSIENDTKQIYSLIQKERLKAFTQKISVSISVNGNILIVSENGATSYTVLLKNNFSGGPMDIDTRGTLSGSSIYHYSKQEGLVPQYDCVAIDDVRVKLGEYNGSKCVAK</sequence>
<evidence type="ECO:0008006" key="4">
    <source>
        <dbReference type="Google" id="ProtNLM"/>
    </source>
</evidence>
<evidence type="ECO:0000313" key="3">
    <source>
        <dbReference type="Proteomes" id="UP000008139"/>
    </source>
</evidence>
<evidence type="ECO:0000256" key="1">
    <source>
        <dbReference type="SAM" id="Phobius"/>
    </source>
</evidence>
<keyword evidence="1" id="KW-0472">Membrane</keyword>
<dbReference type="InterPro" id="IPR045584">
    <property type="entry name" value="Pilin-like"/>
</dbReference>
<accession>F2LWC0</accession>
<name>F2LWC0_HIPMA</name>
<dbReference type="Proteomes" id="UP000008139">
    <property type="component" value="Chromosome"/>
</dbReference>
<keyword evidence="3" id="KW-1185">Reference proteome</keyword>
<keyword evidence="1" id="KW-0812">Transmembrane</keyword>
<gene>
    <name evidence="2" type="ordered locus">Hipma_1088</name>
</gene>
<dbReference type="Pfam" id="PF07963">
    <property type="entry name" value="N_methyl"/>
    <property type="match status" value="1"/>
</dbReference>
<dbReference type="InterPro" id="IPR012902">
    <property type="entry name" value="N_methyl_site"/>
</dbReference>